<keyword evidence="3" id="KW-1185">Reference proteome</keyword>
<gene>
    <name evidence="2" type="ORF">Cni_G28889</name>
</gene>
<proteinExistence type="predicted"/>
<accession>A0AAQ3LAL5</accession>
<organism evidence="2 3">
    <name type="scientific">Canna indica</name>
    <name type="common">Indian-shot</name>
    <dbReference type="NCBI Taxonomy" id="4628"/>
    <lineage>
        <taxon>Eukaryota</taxon>
        <taxon>Viridiplantae</taxon>
        <taxon>Streptophyta</taxon>
        <taxon>Embryophyta</taxon>
        <taxon>Tracheophyta</taxon>
        <taxon>Spermatophyta</taxon>
        <taxon>Magnoliopsida</taxon>
        <taxon>Liliopsida</taxon>
        <taxon>Zingiberales</taxon>
        <taxon>Cannaceae</taxon>
        <taxon>Canna</taxon>
    </lineage>
</organism>
<feature type="chain" id="PRO_5042891986" evidence="1">
    <location>
        <begin position="24"/>
        <end position="78"/>
    </location>
</feature>
<dbReference type="Proteomes" id="UP001327560">
    <property type="component" value="Chromosome 9"/>
</dbReference>
<sequence length="78" mass="8588">MVTPLELLCFLLLLGLFFSTGVATLREEQRTMLGGEGSADAESLAVDPSYQLPNSRQRDANIALQTWKRSAIFSDPKT</sequence>
<evidence type="ECO:0000256" key="1">
    <source>
        <dbReference type="SAM" id="SignalP"/>
    </source>
</evidence>
<protein>
    <submittedName>
        <fullName evidence="2">Leucine-rich repeat extensin-like protein 4</fullName>
    </submittedName>
</protein>
<dbReference type="EMBL" id="CP136898">
    <property type="protein sequence ID" value="WOL20087.1"/>
    <property type="molecule type" value="Genomic_DNA"/>
</dbReference>
<feature type="signal peptide" evidence="1">
    <location>
        <begin position="1"/>
        <end position="23"/>
    </location>
</feature>
<evidence type="ECO:0000313" key="2">
    <source>
        <dbReference type="EMBL" id="WOL20087.1"/>
    </source>
</evidence>
<name>A0AAQ3LAL5_9LILI</name>
<reference evidence="2 3" key="1">
    <citation type="submission" date="2023-10" db="EMBL/GenBank/DDBJ databases">
        <title>Chromosome-scale genome assembly provides insights into flower coloration mechanisms of Canna indica.</title>
        <authorList>
            <person name="Li C."/>
        </authorList>
    </citation>
    <scope>NUCLEOTIDE SEQUENCE [LARGE SCALE GENOMIC DNA]</scope>
    <source>
        <tissue evidence="2">Flower</tissue>
    </source>
</reference>
<evidence type="ECO:0000313" key="3">
    <source>
        <dbReference type="Proteomes" id="UP001327560"/>
    </source>
</evidence>
<dbReference type="AlphaFoldDB" id="A0AAQ3LAL5"/>
<keyword evidence="1" id="KW-0732">Signal</keyword>